<reference evidence="1 2" key="1">
    <citation type="submission" date="2016-12" db="EMBL/GenBank/DDBJ databases">
        <authorList>
            <person name="Song W.-J."/>
            <person name="Kurnit D.M."/>
        </authorList>
    </citation>
    <scope>NUCLEOTIDE SEQUENCE [LARGE SCALE GENOMIC DNA]</scope>
    <source>
        <strain evidence="1 2">DSM 19599</strain>
    </source>
</reference>
<name>A0A1M7ZMG1_9HYPH</name>
<evidence type="ECO:0000313" key="2">
    <source>
        <dbReference type="Proteomes" id="UP000186406"/>
    </source>
</evidence>
<accession>A0A1M7ZMG1</accession>
<dbReference type="EMBL" id="FRXO01000005">
    <property type="protein sequence ID" value="SHO66071.1"/>
    <property type="molecule type" value="Genomic_DNA"/>
</dbReference>
<keyword evidence="2" id="KW-1185">Reference proteome</keyword>
<proteinExistence type="predicted"/>
<gene>
    <name evidence="1" type="ORF">SAMN02745172_02723</name>
</gene>
<protein>
    <submittedName>
        <fullName evidence="1">Uncharacterized protein</fullName>
    </submittedName>
</protein>
<dbReference type="RefSeq" id="WP_073629545.1">
    <property type="nucleotide sequence ID" value="NZ_FRXO01000005.1"/>
</dbReference>
<organism evidence="1 2">
    <name type="scientific">Pseudoxanthobacter soli DSM 19599</name>
    <dbReference type="NCBI Taxonomy" id="1123029"/>
    <lineage>
        <taxon>Bacteria</taxon>
        <taxon>Pseudomonadati</taxon>
        <taxon>Pseudomonadota</taxon>
        <taxon>Alphaproteobacteria</taxon>
        <taxon>Hyphomicrobiales</taxon>
        <taxon>Segnochrobactraceae</taxon>
        <taxon>Pseudoxanthobacter</taxon>
    </lineage>
</organism>
<evidence type="ECO:0000313" key="1">
    <source>
        <dbReference type="EMBL" id="SHO66071.1"/>
    </source>
</evidence>
<dbReference type="AlphaFoldDB" id="A0A1M7ZMG1"/>
<dbReference type="Proteomes" id="UP000186406">
    <property type="component" value="Unassembled WGS sequence"/>
</dbReference>
<sequence length="95" mass="9270">MSVFARHNANVALDDVALQSVTGGIALSPSLNPDDWGPGPAIPPHGYGSGLVIPLGDLGPGPAIPPNGFGPGFGVQPTVSQGIVNVPNGPVLSGG</sequence>